<reference evidence="2 3" key="1">
    <citation type="submission" date="2024-09" db="EMBL/GenBank/DDBJ databases">
        <authorList>
            <person name="Sun Q."/>
            <person name="Mori K."/>
        </authorList>
    </citation>
    <scope>NUCLEOTIDE SEQUENCE [LARGE SCALE GENOMIC DNA]</scope>
    <source>
        <strain evidence="2 3">JCM 3028</strain>
    </source>
</reference>
<keyword evidence="3" id="KW-1185">Reference proteome</keyword>
<keyword evidence="1" id="KW-1133">Transmembrane helix</keyword>
<feature type="transmembrane region" description="Helical" evidence="1">
    <location>
        <begin position="154"/>
        <end position="174"/>
    </location>
</feature>
<sequence>MLRAARAALFAVIPVEMLLVVLLVSGVPLPGPVIVVAELVVASMLVLEVVTAYRLFRAERRGGADRRAALVATFRLLVPVQVRRLVGFEIKGLASIALWIARRRDGVPPGATAAPYAREQSPILLVFLFVMVVETVGIELLLRALDVPHGLRVAVLVADVYGIVYVFMLGAAGVTRPHVVTPGELRVRSGVYFDLRVPRDLISSVRLSRDYNESGMVTLTGSRLSVVVSSQTNVVVELTEPVTVVRPLGGRAEATTIRLFTDTPDVLLGALRSSARHGAS</sequence>
<evidence type="ECO:0000256" key="1">
    <source>
        <dbReference type="SAM" id="Phobius"/>
    </source>
</evidence>
<evidence type="ECO:0008006" key="4">
    <source>
        <dbReference type="Google" id="ProtNLM"/>
    </source>
</evidence>
<comment type="caution">
    <text evidence="2">The sequence shown here is derived from an EMBL/GenBank/DDBJ whole genome shotgun (WGS) entry which is preliminary data.</text>
</comment>
<dbReference type="EMBL" id="JBHMBS010000057">
    <property type="protein sequence ID" value="MFB9682346.1"/>
    <property type="molecule type" value="Genomic_DNA"/>
</dbReference>
<organism evidence="2 3">
    <name type="scientific">Streptosporangium vulgare</name>
    <dbReference type="NCBI Taxonomy" id="46190"/>
    <lineage>
        <taxon>Bacteria</taxon>
        <taxon>Bacillati</taxon>
        <taxon>Actinomycetota</taxon>
        <taxon>Actinomycetes</taxon>
        <taxon>Streptosporangiales</taxon>
        <taxon>Streptosporangiaceae</taxon>
        <taxon>Streptosporangium</taxon>
    </lineage>
</organism>
<feature type="transmembrane region" description="Helical" evidence="1">
    <location>
        <begin position="33"/>
        <end position="56"/>
    </location>
</feature>
<evidence type="ECO:0000313" key="3">
    <source>
        <dbReference type="Proteomes" id="UP001589610"/>
    </source>
</evidence>
<feature type="transmembrane region" description="Helical" evidence="1">
    <location>
        <begin position="7"/>
        <end position="27"/>
    </location>
</feature>
<feature type="transmembrane region" description="Helical" evidence="1">
    <location>
        <begin position="122"/>
        <end position="142"/>
    </location>
</feature>
<name>A0ABV5TTZ6_9ACTN</name>
<accession>A0ABV5TTZ6</accession>
<dbReference type="RefSeq" id="WP_344748734.1">
    <property type="nucleotide sequence ID" value="NZ_BAAAWW010000168.1"/>
</dbReference>
<dbReference type="Proteomes" id="UP001589610">
    <property type="component" value="Unassembled WGS sequence"/>
</dbReference>
<evidence type="ECO:0000313" key="2">
    <source>
        <dbReference type="EMBL" id="MFB9682346.1"/>
    </source>
</evidence>
<keyword evidence="1" id="KW-0472">Membrane</keyword>
<keyword evidence="1" id="KW-0812">Transmembrane</keyword>
<protein>
    <recommendedName>
        <fullName evidence="4">Integral membrane protein</fullName>
    </recommendedName>
</protein>
<proteinExistence type="predicted"/>
<gene>
    <name evidence="2" type="ORF">ACFFRH_43355</name>
</gene>